<dbReference type="GO" id="GO:0016787">
    <property type="term" value="F:hydrolase activity"/>
    <property type="evidence" value="ECO:0007669"/>
    <property type="project" value="UniProtKB-KW"/>
</dbReference>
<dbReference type="InterPro" id="IPR000086">
    <property type="entry name" value="NUDIX_hydrolase_dom"/>
</dbReference>
<keyword evidence="5" id="KW-1185">Reference proteome</keyword>
<dbReference type="PROSITE" id="PS00893">
    <property type="entry name" value="NUDIX_BOX"/>
    <property type="match status" value="1"/>
</dbReference>
<evidence type="ECO:0000259" key="2">
    <source>
        <dbReference type="PROSITE" id="PS51462"/>
    </source>
</evidence>
<dbReference type="InterPro" id="IPR015797">
    <property type="entry name" value="NUDIX_hydrolase-like_dom_sf"/>
</dbReference>
<dbReference type="Pfam" id="PF00293">
    <property type="entry name" value="NUDIX"/>
    <property type="match status" value="1"/>
</dbReference>
<dbReference type="Proteomes" id="UP000286907">
    <property type="component" value="Chromosome"/>
</dbReference>
<dbReference type="RefSeq" id="WP_128686583.1">
    <property type="nucleotide sequence ID" value="NZ_CP029684.2"/>
</dbReference>
<dbReference type="Gene3D" id="3.90.79.10">
    <property type="entry name" value="Nucleoside Triphosphate Pyrophosphohydrolase"/>
    <property type="match status" value="1"/>
</dbReference>
<name>A0AAJ1R9C4_9LACO</name>
<organism evidence="3 6">
    <name type="scientific">Oenococcus sicerae</name>
    <dbReference type="NCBI Taxonomy" id="2203724"/>
    <lineage>
        <taxon>Bacteria</taxon>
        <taxon>Bacillati</taxon>
        <taxon>Bacillota</taxon>
        <taxon>Bacilli</taxon>
        <taxon>Lactobacillales</taxon>
        <taxon>Lactobacillaceae</taxon>
        <taxon>Oenococcus</taxon>
    </lineage>
</organism>
<evidence type="ECO:0000313" key="6">
    <source>
        <dbReference type="Proteomes" id="UP001167919"/>
    </source>
</evidence>
<keyword evidence="1" id="KW-0378">Hydrolase</keyword>
<reference evidence="4" key="3">
    <citation type="submission" date="2020-01" db="EMBL/GenBank/DDBJ databases">
        <authorList>
            <person name="Cousin F.J."/>
            <person name="Le Guellec R."/>
            <person name="Cretenet M."/>
        </authorList>
    </citation>
    <scope>NUCLEOTIDE SEQUENCE</scope>
    <source>
        <strain evidence="4">UCMA 15228</strain>
    </source>
</reference>
<evidence type="ECO:0000256" key="1">
    <source>
        <dbReference type="ARBA" id="ARBA00022801"/>
    </source>
</evidence>
<dbReference type="CDD" id="cd04693">
    <property type="entry name" value="NUDIX_Hydrolase"/>
    <property type="match status" value="1"/>
</dbReference>
<accession>A0AAJ1R9C4</accession>
<dbReference type="Proteomes" id="UP001167919">
    <property type="component" value="Unassembled WGS sequence"/>
</dbReference>
<reference evidence="3" key="2">
    <citation type="submission" date="2019-01" db="EMBL/GenBank/DDBJ databases">
        <title>Oenococcus sicerae UCMA17102.</title>
        <authorList>
            <person name="Cousin F.J."/>
            <person name="Le Guellec R."/>
            <person name="Cretenet M."/>
        </authorList>
    </citation>
    <scope>NUCLEOTIDE SEQUENCE</scope>
    <source>
        <strain evidence="3">UCMA17102</strain>
    </source>
</reference>
<protein>
    <submittedName>
        <fullName evidence="3">NUDIX domain-containing protein</fullName>
    </submittedName>
</protein>
<dbReference type="PROSITE" id="PS51462">
    <property type="entry name" value="NUDIX"/>
    <property type="match status" value="1"/>
</dbReference>
<proteinExistence type="predicted"/>
<feature type="domain" description="Nudix hydrolase" evidence="2">
    <location>
        <begin position="39"/>
        <end position="169"/>
    </location>
</feature>
<dbReference type="InterPro" id="IPR020084">
    <property type="entry name" value="NUDIX_hydrolase_CS"/>
</dbReference>
<reference evidence="4 5" key="1">
    <citation type="journal article" date="2019" name="Syst. Appl. Microbiol.">
        <title>Oenococcus sicerae sp. nov., isolated from French cider.</title>
        <authorList>
            <person name="Cousin F.J."/>
            <person name="Le Guellec R."/>
            <person name="Chagnot C."/>
            <person name="Goux D."/>
            <person name="Dalmasso M."/>
            <person name="Laplace J.M."/>
            <person name="Cretenet M."/>
        </authorList>
    </citation>
    <scope>NUCLEOTIDE SEQUENCE [LARGE SCALE GENOMIC DNA]</scope>
    <source>
        <strain evidence="4 5">UCMA 15228</strain>
    </source>
</reference>
<dbReference type="EMBL" id="CP029684">
    <property type="protein sequence ID" value="QAS70112.1"/>
    <property type="molecule type" value="Genomic_DNA"/>
</dbReference>
<gene>
    <name evidence="4" type="ORF">DLJ48_06030</name>
    <name evidence="3" type="ORF">EVC35_00100</name>
</gene>
<dbReference type="AlphaFoldDB" id="A0AAJ1R9C4"/>
<dbReference type="SUPFAM" id="SSF55811">
    <property type="entry name" value="Nudix"/>
    <property type="match status" value="1"/>
</dbReference>
<evidence type="ECO:0000313" key="5">
    <source>
        <dbReference type="Proteomes" id="UP000286907"/>
    </source>
</evidence>
<evidence type="ECO:0000313" key="4">
    <source>
        <dbReference type="EMBL" id="QAS70112.1"/>
    </source>
</evidence>
<dbReference type="EMBL" id="SDWY01000001">
    <property type="protein sequence ID" value="MDN6899413.1"/>
    <property type="molecule type" value="Genomic_DNA"/>
</dbReference>
<sequence length="176" mass="20054">MSNKFDNRADKLGEYWDLLNKNRQLVGSKRRGEAFGQNEWHLLANATIFNFDQEVLIQQRSFNKIGRPGEWEAETGGSVLAGEDSILAIKREVKEEIGLDLPFAASDFVASFKKWPTFDDWYVIKADIQIEQIIIQKSELEQAKFVSLNEALPYFPSDHLAYVTQIGNNLFGGEHA</sequence>
<evidence type="ECO:0000313" key="3">
    <source>
        <dbReference type="EMBL" id="MDN6899413.1"/>
    </source>
</evidence>